<dbReference type="AlphaFoldDB" id="A0A4U1L7G2"/>
<protein>
    <recommendedName>
        <fullName evidence="5">Membrane protease subunit, stomatin/prohibitin family, contains C-terminal Zn-ribbon domain</fullName>
    </recommendedName>
</protein>
<dbReference type="EMBL" id="SWKR01000001">
    <property type="protein sequence ID" value="TKD52892.1"/>
    <property type="molecule type" value="Genomic_DNA"/>
</dbReference>
<organism evidence="3 4">
    <name type="scientific">Sphingomonas baiyangensis</name>
    <dbReference type="NCBI Taxonomy" id="2572576"/>
    <lineage>
        <taxon>Bacteria</taxon>
        <taxon>Pseudomonadati</taxon>
        <taxon>Pseudomonadota</taxon>
        <taxon>Alphaproteobacteria</taxon>
        <taxon>Sphingomonadales</taxon>
        <taxon>Sphingomonadaceae</taxon>
        <taxon>Sphingomonas</taxon>
    </lineage>
</organism>
<feature type="domain" description="SPFH" evidence="2">
    <location>
        <begin position="26"/>
        <end position="235"/>
    </location>
</feature>
<name>A0A4U1L7G2_9SPHN</name>
<dbReference type="InterPro" id="IPR033880">
    <property type="entry name" value="SPFH_YdjI"/>
</dbReference>
<evidence type="ECO:0000313" key="4">
    <source>
        <dbReference type="Proteomes" id="UP000309138"/>
    </source>
</evidence>
<dbReference type="Proteomes" id="UP000309138">
    <property type="component" value="Unassembled WGS sequence"/>
</dbReference>
<dbReference type="Pfam" id="PF13421">
    <property type="entry name" value="Band_7_1"/>
    <property type="match status" value="1"/>
</dbReference>
<dbReference type="PANTHER" id="PTHR37826">
    <property type="entry name" value="FLOTILLIN BAND_7_5 DOMAIN PROTEIN"/>
    <property type="match status" value="1"/>
</dbReference>
<dbReference type="Gene3D" id="3.30.479.30">
    <property type="entry name" value="Band 7 domain"/>
    <property type="match status" value="1"/>
</dbReference>
<sequence>MGILDFLKKQFVDVIDWVEEPGDLAVRYPMEDREIQNGAALTVREGQVAFFYNEGRMADAFGPGQHTLETANLPLLTALQNWDKGFQSPFKADVLFFSQKEQAGLKWGTAQPVTVRDKEFGPLRIRAFGGYSFRIEEPPVFQAKLMGTLERVRVEDVEPQLRSAIATQLATSLGRSEFGFVDMAADQAAMSERLREMVQPAFTQWGLSCQTFFVESLSLPDEVQKYLDKASSMRVVGDLDRFVKFQSGDAIEKAASQDGGIAGMGVGAGAGMAMGQAMAGALGGGGASAAAPASEDAYGQIEKLHKLLTIGAITQEDFDAKKAELLGRIR</sequence>
<dbReference type="InterPro" id="IPR036013">
    <property type="entry name" value="Band_7/SPFH_dom_sf"/>
</dbReference>
<dbReference type="RefSeq" id="WP_136941315.1">
    <property type="nucleotide sequence ID" value="NZ_SWKR01000001.1"/>
</dbReference>
<dbReference type="PANTHER" id="PTHR37826:SF2">
    <property type="entry name" value="ZINC-RIBBON DOMAIN-CONTAINING PROTEIN"/>
    <property type="match status" value="1"/>
</dbReference>
<dbReference type="SUPFAM" id="SSF117892">
    <property type="entry name" value="Band 7/SPFH domain"/>
    <property type="match status" value="1"/>
</dbReference>
<proteinExistence type="predicted"/>
<evidence type="ECO:0000313" key="3">
    <source>
        <dbReference type="EMBL" id="TKD52892.1"/>
    </source>
</evidence>
<evidence type="ECO:0008006" key="5">
    <source>
        <dbReference type="Google" id="ProtNLM"/>
    </source>
</evidence>
<comment type="caution">
    <text evidence="3">The sequence shown here is derived from an EMBL/GenBank/DDBJ whole genome shotgun (WGS) entry which is preliminary data.</text>
</comment>
<keyword evidence="4" id="KW-1185">Reference proteome</keyword>
<dbReference type="CDD" id="cd03408">
    <property type="entry name" value="SPFH_like_u1"/>
    <property type="match status" value="1"/>
</dbReference>
<evidence type="ECO:0000259" key="2">
    <source>
        <dbReference type="Pfam" id="PF13421"/>
    </source>
</evidence>
<evidence type="ECO:0000259" key="1">
    <source>
        <dbReference type="Pfam" id="PF09851"/>
    </source>
</evidence>
<accession>A0A4U1L7G2</accession>
<feature type="domain" description="SHOCT" evidence="1">
    <location>
        <begin position="300"/>
        <end position="326"/>
    </location>
</feature>
<gene>
    <name evidence="3" type="ORF">FBR43_00620</name>
</gene>
<dbReference type="InterPro" id="IPR018649">
    <property type="entry name" value="SHOCT"/>
</dbReference>
<reference evidence="3 4" key="1">
    <citation type="submission" date="2019-04" db="EMBL/GenBank/DDBJ databases">
        <authorList>
            <person name="Yang Y."/>
            <person name="Wei D."/>
        </authorList>
    </citation>
    <scope>NUCLEOTIDE SEQUENCE [LARGE SCALE GENOMIC DNA]</scope>
    <source>
        <strain evidence="3 4">L-1-4w-11</strain>
    </source>
</reference>
<dbReference type="Pfam" id="PF09851">
    <property type="entry name" value="SHOCT"/>
    <property type="match status" value="1"/>
</dbReference>
<dbReference type="OrthoDB" id="9764015at2"/>